<dbReference type="InterPro" id="IPR052725">
    <property type="entry name" value="GS_Type-3"/>
</dbReference>
<comment type="similarity">
    <text evidence="1 2">Belongs to the glutamine synthetase family.</text>
</comment>
<dbReference type="SMART" id="SM01230">
    <property type="entry name" value="Gln-synt_C"/>
    <property type="match status" value="1"/>
</dbReference>
<proteinExistence type="inferred from homology"/>
<dbReference type="InterPro" id="IPR027303">
    <property type="entry name" value="Gln_synth_gly_rich_site"/>
</dbReference>
<dbReference type="PANTHER" id="PTHR42974">
    <property type="entry name" value="GLUTAMINE SYNTHETASE"/>
    <property type="match status" value="1"/>
</dbReference>
<dbReference type="Proteomes" id="UP001530293">
    <property type="component" value="Unassembled WGS sequence"/>
</dbReference>
<evidence type="ECO:0000313" key="4">
    <source>
        <dbReference type="EMBL" id="KAL3757455.1"/>
    </source>
</evidence>
<dbReference type="Pfam" id="PF12437">
    <property type="entry name" value="GSIII_N"/>
    <property type="match status" value="1"/>
</dbReference>
<dbReference type="PROSITE" id="PS00181">
    <property type="entry name" value="GLNA_ATP"/>
    <property type="match status" value="1"/>
</dbReference>
<organism evidence="4 5">
    <name type="scientific">Discostella pseudostelligera</name>
    <dbReference type="NCBI Taxonomy" id="259834"/>
    <lineage>
        <taxon>Eukaryota</taxon>
        <taxon>Sar</taxon>
        <taxon>Stramenopiles</taxon>
        <taxon>Ochrophyta</taxon>
        <taxon>Bacillariophyta</taxon>
        <taxon>Coscinodiscophyceae</taxon>
        <taxon>Thalassiosirophycidae</taxon>
        <taxon>Stephanodiscales</taxon>
        <taxon>Stephanodiscaceae</taxon>
        <taxon>Discostella</taxon>
    </lineage>
</organism>
<reference evidence="4 5" key="1">
    <citation type="submission" date="2024-10" db="EMBL/GenBank/DDBJ databases">
        <title>Updated reference genomes for cyclostephanoid diatoms.</title>
        <authorList>
            <person name="Roberts W.R."/>
            <person name="Alverson A.J."/>
        </authorList>
    </citation>
    <scope>NUCLEOTIDE SEQUENCE [LARGE SCALE GENOMIC DNA]</scope>
    <source>
        <strain evidence="4 5">AJA232-27</strain>
    </source>
</reference>
<dbReference type="PANTHER" id="PTHR42974:SF1">
    <property type="entry name" value="TYPE-3 GLUTAMINE SYNTHETASE"/>
    <property type="match status" value="1"/>
</dbReference>
<dbReference type="InterPro" id="IPR014746">
    <property type="entry name" value="Gln_synth/guanido_kin_cat_dom"/>
</dbReference>
<sequence>MLATTAAARSLLARTATAAARSSTASLFANTAATTTTASVRSFASLEPYADYGKSVFTGRVADEYLKKHGASGDILDDPSWTKTHSDTVAKAVLDWAVDRGANTYCHWFQPMASSGVRHGQTGQVQNMMMKFNRSTNDVEFDFDGKNLIKGETDGSSYPNGGLRATHQAGGYLAIDTSSPIFLRGDTIFIPSAFVSYYGAALDEKTPLLRSNAALSKHGKRLLKHLGLDIGNRDVVSNIGLEQEFFLVPRDQYYRRPDLQLAGRTVIGKDAPRGQEMCDHYMAPPSMANPALACMQEIQEECWRLGIPLKTRHREVAPNQYEFAPLYGYNTTQVDQNLMVMQIIEEVSARHGLAALLQEKPFNDVNGSGKHNNWSIATDDGIMLLAPSKINKATGNPCAFAVIMAAIISAVNEHGDLMRMAIATPGNDFRLGACEAPPAIVSTYLGDDMTFYLSHFKDGKGEGEYVPQTKILDLGVHEVLPFEVPAEDRNRTSPFPYGGARFEFRAVGSSQNTSMVNTVLNTIVAEKFAEFADAIDAGKDVRDLARETLNEHWKVIFNGNNYDPAVQQELTDRGIWRIDSGVEAIARLTAQKNVDLFQKMKVLTKEECESRQNIMHSHYTGTVDIEAKCLVDMIQQHIIPSVKAAGVGPLADLEAAVGTLKAAIAEIHAADSAYEAAQLSRVLRLETMIDIRAVCDAAEEVVPANLWTLATYKELLFLDAHTATGPENTHQSYYE</sequence>
<evidence type="ECO:0000256" key="1">
    <source>
        <dbReference type="PROSITE-ProRule" id="PRU01331"/>
    </source>
</evidence>
<comment type="caution">
    <text evidence="4">The sequence shown here is derived from an EMBL/GenBank/DDBJ whole genome shotgun (WGS) entry which is preliminary data.</text>
</comment>
<protein>
    <recommendedName>
        <fullName evidence="3">GS catalytic domain-containing protein</fullName>
    </recommendedName>
</protein>
<dbReference type="InterPro" id="IPR008146">
    <property type="entry name" value="Gln_synth_cat_dom"/>
</dbReference>
<dbReference type="AlphaFoldDB" id="A0ABD3MA81"/>
<dbReference type="EMBL" id="JALLBG020000265">
    <property type="protein sequence ID" value="KAL3757455.1"/>
    <property type="molecule type" value="Genomic_DNA"/>
</dbReference>
<name>A0ABD3MA81_9STRA</name>
<keyword evidence="5" id="KW-1185">Reference proteome</keyword>
<dbReference type="Gene3D" id="3.30.590.10">
    <property type="entry name" value="Glutamine synthetase/guanido kinase, catalytic domain"/>
    <property type="match status" value="1"/>
</dbReference>
<dbReference type="Pfam" id="PF00120">
    <property type="entry name" value="Gln-synt_C"/>
    <property type="match status" value="1"/>
</dbReference>
<dbReference type="Pfam" id="PF18318">
    <property type="entry name" value="Gln-synt_C-ter"/>
    <property type="match status" value="1"/>
</dbReference>
<evidence type="ECO:0000256" key="2">
    <source>
        <dbReference type="RuleBase" id="RU000384"/>
    </source>
</evidence>
<dbReference type="PROSITE" id="PS51987">
    <property type="entry name" value="GS_CATALYTIC"/>
    <property type="match status" value="1"/>
</dbReference>
<dbReference type="Gene3D" id="1.20.120.1560">
    <property type="match status" value="2"/>
</dbReference>
<feature type="domain" description="GS catalytic" evidence="3">
    <location>
        <begin position="215"/>
        <end position="638"/>
    </location>
</feature>
<accession>A0ABD3MA81</accession>
<dbReference type="SUPFAM" id="SSF55931">
    <property type="entry name" value="Glutamine synthetase/guanido kinase"/>
    <property type="match status" value="1"/>
</dbReference>
<dbReference type="InterPro" id="IPR022147">
    <property type="entry name" value="GSIII_N"/>
</dbReference>
<evidence type="ECO:0000313" key="5">
    <source>
        <dbReference type="Proteomes" id="UP001530293"/>
    </source>
</evidence>
<gene>
    <name evidence="4" type="ORF">ACHAWU_006662</name>
</gene>
<dbReference type="InterPro" id="IPR040577">
    <property type="entry name" value="Gln-synt_C"/>
</dbReference>
<evidence type="ECO:0000259" key="3">
    <source>
        <dbReference type="PROSITE" id="PS51987"/>
    </source>
</evidence>